<feature type="compositionally biased region" description="Low complexity" evidence="1">
    <location>
        <begin position="81"/>
        <end position="96"/>
    </location>
</feature>
<sequence length="173" mass="18923">MDVYESKLALQKQNSTLEKNNGNIRRPRTREVSSRYMSPTPSAASSGVRRCSSPNVTRTGTTTSTMSLPKRAISAERKRPTTPSSPTSTTSRPSTPVQDTSAEELLSRKLGGNRLPESLWPSTMRSLSVSFQSDTFSLPVSKREKPVSHALCDRTLRPSSNVVQKQGETLPAS</sequence>
<organism evidence="2 3">
    <name type="scientific">Nicotiana attenuata</name>
    <name type="common">Coyote tobacco</name>
    <dbReference type="NCBI Taxonomy" id="49451"/>
    <lineage>
        <taxon>Eukaryota</taxon>
        <taxon>Viridiplantae</taxon>
        <taxon>Streptophyta</taxon>
        <taxon>Embryophyta</taxon>
        <taxon>Tracheophyta</taxon>
        <taxon>Spermatophyta</taxon>
        <taxon>Magnoliopsida</taxon>
        <taxon>eudicotyledons</taxon>
        <taxon>Gunneridae</taxon>
        <taxon>Pentapetalae</taxon>
        <taxon>asterids</taxon>
        <taxon>lamiids</taxon>
        <taxon>Solanales</taxon>
        <taxon>Solanaceae</taxon>
        <taxon>Nicotianoideae</taxon>
        <taxon>Nicotianeae</taxon>
        <taxon>Nicotiana</taxon>
    </lineage>
</organism>
<dbReference type="Proteomes" id="UP000187609">
    <property type="component" value="Unassembled WGS sequence"/>
</dbReference>
<dbReference type="GO" id="GO:0051225">
    <property type="term" value="P:spindle assembly"/>
    <property type="evidence" value="ECO:0007669"/>
    <property type="project" value="TreeGrafter"/>
</dbReference>
<keyword evidence="3" id="KW-1185">Reference proteome</keyword>
<dbReference type="Gramene" id="OIT29921">
    <property type="protein sequence ID" value="OIT29921"/>
    <property type="gene ID" value="A4A49_24809"/>
</dbReference>
<dbReference type="GO" id="GO:0005737">
    <property type="term" value="C:cytoplasm"/>
    <property type="evidence" value="ECO:0007669"/>
    <property type="project" value="TreeGrafter"/>
</dbReference>
<feature type="compositionally biased region" description="Low complexity" evidence="1">
    <location>
        <begin position="52"/>
        <end position="67"/>
    </location>
</feature>
<dbReference type="EMBL" id="MJEQ01001648">
    <property type="protein sequence ID" value="OIT29921.1"/>
    <property type="molecule type" value="Genomic_DNA"/>
</dbReference>
<feature type="region of interest" description="Disordered" evidence="1">
    <location>
        <begin position="1"/>
        <end position="119"/>
    </location>
</feature>
<feature type="compositionally biased region" description="Polar residues" evidence="1">
    <location>
        <begin position="11"/>
        <end position="23"/>
    </location>
</feature>
<comment type="caution">
    <text evidence="2">The sequence shown here is derived from an EMBL/GenBank/DDBJ whole genome shotgun (WGS) entry which is preliminary data.</text>
</comment>
<dbReference type="GO" id="GO:0008017">
    <property type="term" value="F:microtubule binding"/>
    <property type="evidence" value="ECO:0007669"/>
    <property type="project" value="TreeGrafter"/>
</dbReference>
<accession>A0A314KKI6</accession>
<dbReference type="PANTHER" id="PTHR31807:SF37">
    <property type="entry name" value="HAUS AUGMIN-LIKE COMPLEX SUBUNIT 8"/>
    <property type="match status" value="1"/>
</dbReference>
<dbReference type="PANTHER" id="PTHR31807">
    <property type="entry name" value="AUGMIN FAMILY MEMBER"/>
    <property type="match status" value="1"/>
</dbReference>
<dbReference type="GO" id="GO:0005880">
    <property type="term" value="C:nuclear microtubule"/>
    <property type="evidence" value="ECO:0007669"/>
    <property type="project" value="TreeGrafter"/>
</dbReference>
<dbReference type="STRING" id="49451.A0A314KKI6"/>
<evidence type="ECO:0000313" key="2">
    <source>
        <dbReference type="EMBL" id="OIT29921.1"/>
    </source>
</evidence>
<name>A0A314KKI6_NICAT</name>
<evidence type="ECO:0000313" key="3">
    <source>
        <dbReference type="Proteomes" id="UP000187609"/>
    </source>
</evidence>
<proteinExistence type="predicted"/>
<protein>
    <submittedName>
        <fullName evidence="2">Augmin subunit 8</fullName>
    </submittedName>
</protein>
<feature type="compositionally biased region" description="Polar residues" evidence="1">
    <location>
        <begin position="35"/>
        <end position="45"/>
    </location>
</feature>
<dbReference type="AlphaFoldDB" id="A0A314KKI6"/>
<reference evidence="2" key="1">
    <citation type="submission" date="2016-11" db="EMBL/GenBank/DDBJ databases">
        <title>The genome of Nicotiana attenuata.</title>
        <authorList>
            <person name="Xu S."/>
            <person name="Brockmoeller T."/>
            <person name="Gaquerel E."/>
            <person name="Navarro A."/>
            <person name="Kuhl H."/>
            <person name="Gase K."/>
            <person name="Ling Z."/>
            <person name="Zhou W."/>
            <person name="Kreitzer C."/>
            <person name="Stanke M."/>
            <person name="Tang H."/>
            <person name="Lyons E."/>
            <person name="Pandey P."/>
            <person name="Pandey S.P."/>
            <person name="Timmermann B."/>
            <person name="Baldwin I.T."/>
        </authorList>
    </citation>
    <scope>NUCLEOTIDE SEQUENCE [LARGE SCALE GENOMIC DNA]</scope>
    <source>
        <strain evidence="2">UT</strain>
    </source>
</reference>
<gene>
    <name evidence="2" type="primary">AUG8_1</name>
    <name evidence="2" type="ORF">A4A49_24809</name>
</gene>
<evidence type="ECO:0000256" key="1">
    <source>
        <dbReference type="SAM" id="MobiDB-lite"/>
    </source>
</evidence>